<dbReference type="RefSeq" id="WP_098783353.1">
    <property type="nucleotide sequence ID" value="NZ_JBIWBW010000013.1"/>
</dbReference>
<evidence type="ECO:0000256" key="1">
    <source>
        <dbReference type="SAM" id="Phobius"/>
    </source>
</evidence>
<dbReference type="EMBL" id="NULI01000138">
    <property type="protein sequence ID" value="PGS74198.1"/>
    <property type="molecule type" value="Genomic_DNA"/>
</dbReference>
<organism evidence="2 3">
    <name type="scientific">Bacillus cereus</name>
    <dbReference type="NCBI Taxonomy" id="1396"/>
    <lineage>
        <taxon>Bacteria</taxon>
        <taxon>Bacillati</taxon>
        <taxon>Bacillota</taxon>
        <taxon>Bacilli</taxon>
        <taxon>Bacillales</taxon>
        <taxon>Bacillaceae</taxon>
        <taxon>Bacillus</taxon>
        <taxon>Bacillus cereus group</taxon>
    </lineage>
</organism>
<comment type="caution">
    <text evidence="2">The sequence shown here is derived from an EMBL/GenBank/DDBJ whole genome shotgun (WGS) entry which is preliminary data.</text>
</comment>
<feature type="transmembrane region" description="Helical" evidence="1">
    <location>
        <begin position="80"/>
        <end position="101"/>
    </location>
</feature>
<gene>
    <name evidence="2" type="ORF">COC69_23570</name>
</gene>
<evidence type="ECO:0000313" key="2">
    <source>
        <dbReference type="EMBL" id="PGS74198.1"/>
    </source>
</evidence>
<dbReference type="AlphaFoldDB" id="A0A9X7CJS1"/>
<feature type="transmembrane region" description="Helical" evidence="1">
    <location>
        <begin position="113"/>
        <end position="138"/>
    </location>
</feature>
<keyword evidence="1" id="KW-0472">Membrane</keyword>
<sequence>MGLLQKLSSSFIGYYFRTFIYFHTIVFGLFGLGYLLYLIDFQITRPDIRSFFMSIFILSLVVVGMNYVMHRNSTWTLKKIIRSFANASISIILILGLLISWDFFNEEYKNGYFALAFSIATIQGIVLYILVSISDIILRNQYEIKKLKSFIKQISRR</sequence>
<accession>A0A9X7CJS1</accession>
<proteinExistence type="predicted"/>
<feature type="transmembrane region" description="Helical" evidence="1">
    <location>
        <begin position="51"/>
        <end position="68"/>
    </location>
</feature>
<evidence type="ECO:0000313" key="3">
    <source>
        <dbReference type="Proteomes" id="UP000224203"/>
    </source>
</evidence>
<keyword evidence="1" id="KW-0812">Transmembrane</keyword>
<name>A0A9X7CJS1_BACCE</name>
<keyword evidence="1" id="KW-1133">Transmembrane helix</keyword>
<protein>
    <submittedName>
        <fullName evidence="2">Uncharacterized protein</fullName>
    </submittedName>
</protein>
<dbReference type="Proteomes" id="UP000224203">
    <property type="component" value="Unassembled WGS sequence"/>
</dbReference>
<feature type="transmembrane region" description="Helical" evidence="1">
    <location>
        <begin position="20"/>
        <end position="39"/>
    </location>
</feature>
<reference evidence="2 3" key="1">
    <citation type="submission" date="2017-09" db="EMBL/GenBank/DDBJ databases">
        <title>Large-scale bioinformatics analysis of Bacillus genomes uncovers conserved roles of natural products in bacterial physiology.</title>
        <authorList>
            <consortium name="Agbiome Team Llc"/>
            <person name="Bleich R.M."/>
            <person name="Grubbs K.J."/>
            <person name="Santa Maria K.C."/>
            <person name="Allen S.E."/>
            <person name="Farag S."/>
            <person name="Shank E.A."/>
            <person name="Bowers A."/>
        </authorList>
    </citation>
    <scope>NUCLEOTIDE SEQUENCE [LARGE SCALE GENOMIC DNA]</scope>
    <source>
        <strain evidence="2 3">AFS041711</strain>
    </source>
</reference>